<dbReference type="EC" id="3.1.3.25" evidence="2"/>
<dbReference type="GO" id="GO:0046854">
    <property type="term" value="P:phosphatidylinositol phosphate biosynthetic process"/>
    <property type="evidence" value="ECO:0007669"/>
    <property type="project" value="InterPro"/>
</dbReference>
<dbReference type="GO" id="GO:0007165">
    <property type="term" value="P:signal transduction"/>
    <property type="evidence" value="ECO:0007669"/>
    <property type="project" value="TreeGrafter"/>
</dbReference>
<feature type="binding site" evidence="6">
    <location>
        <position position="89"/>
    </location>
    <ligand>
        <name>Mg(2+)</name>
        <dbReference type="ChEBI" id="CHEBI:18420"/>
        <label>1</label>
        <note>catalytic</note>
    </ligand>
</feature>
<comment type="cofactor">
    <cofactor evidence="6">
        <name>Mg(2+)</name>
        <dbReference type="ChEBI" id="CHEBI:18420"/>
    </cofactor>
</comment>
<dbReference type="InterPro" id="IPR020550">
    <property type="entry name" value="Inositol_monophosphatase_CS"/>
</dbReference>
<reference evidence="7" key="1">
    <citation type="journal article" date="2014" name="Int. J. Syst. Evol. Microbiol.">
        <title>Complete genome sequence of Corynebacterium casei LMG S-19264T (=DSM 44701T), isolated from a smear-ripened cheese.</title>
        <authorList>
            <consortium name="US DOE Joint Genome Institute (JGI-PGF)"/>
            <person name="Walter F."/>
            <person name="Albersmeier A."/>
            <person name="Kalinowski J."/>
            <person name="Ruckert C."/>
        </authorList>
    </citation>
    <scope>NUCLEOTIDE SEQUENCE</scope>
    <source>
        <strain evidence="7">CGMCC 4.3508</strain>
    </source>
</reference>
<evidence type="ECO:0000256" key="3">
    <source>
        <dbReference type="ARBA" id="ARBA00022723"/>
    </source>
</evidence>
<proteinExistence type="predicted"/>
<dbReference type="Gene3D" id="3.30.540.10">
    <property type="entry name" value="Fructose-1,6-Bisphosphatase, subunit A, domain 1"/>
    <property type="match status" value="1"/>
</dbReference>
<dbReference type="InterPro" id="IPR000760">
    <property type="entry name" value="Inositol_monophosphatase-like"/>
</dbReference>
<feature type="binding site" evidence="6">
    <location>
        <position position="70"/>
    </location>
    <ligand>
        <name>Mg(2+)</name>
        <dbReference type="ChEBI" id="CHEBI:18420"/>
        <label>1</label>
        <note>catalytic</note>
    </ligand>
</feature>
<dbReference type="PANTHER" id="PTHR20854:SF4">
    <property type="entry name" value="INOSITOL-1-MONOPHOSPHATASE-RELATED"/>
    <property type="match status" value="1"/>
</dbReference>
<evidence type="ECO:0000313" key="7">
    <source>
        <dbReference type="EMBL" id="GGL03672.1"/>
    </source>
</evidence>
<dbReference type="GO" id="GO:0006020">
    <property type="term" value="P:inositol metabolic process"/>
    <property type="evidence" value="ECO:0007669"/>
    <property type="project" value="TreeGrafter"/>
</dbReference>
<reference evidence="7" key="2">
    <citation type="submission" date="2020-09" db="EMBL/GenBank/DDBJ databases">
        <authorList>
            <person name="Sun Q."/>
            <person name="Zhou Y."/>
        </authorList>
    </citation>
    <scope>NUCLEOTIDE SEQUENCE</scope>
    <source>
        <strain evidence="7">CGMCC 4.3508</strain>
    </source>
</reference>
<evidence type="ECO:0000256" key="6">
    <source>
        <dbReference type="PIRSR" id="PIRSR600760-2"/>
    </source>
</evidence>
<dbReference type="EMBL" id="BMMH01000003">
    <property type="protein sequence ID" value="GGL03672.1"/>
    <property type="molecule type" value="Genomic_DNA"/>
</dbReference>
<dbReference type="AlphaFoldDB" id="A0A917RE00"/>
<keyword evidence="8" id="KW-1185">Reference proteome</keyword>
<dbReference type="GO" id="GO:0046872">
    <property type="term" value="F:metal ion binding"/>
    <property type="evidence" value="ECO:0007669"/>
    <property type="project" value="UniProtKB-KW"/>
</dbReference>
<dbReference type="InterPro" id="IPR020583">
    <property type="entry name" value="Inositol_monoP_metal-BS"/>
</dbReference>
<feature type="binding site" evidence="6">
    <location>
        <position position="217"/>
    </location>
    <ligand>
        <name>Mg(2+)</name>
        <dbReference type="ChEBI" id="CHEBI:18420"/>
        <label>1</label>
        <note>catalytic</note>
    </ligand>
</feature>
<dbReference type="Pfam" id="PF00459">
    <property type="entry name" value="Inositol_P"/>
    <property type="match status" value="1"/>
</dbReference>
<evidence type="ECO:0000256" key="5">
    <source>
        <dbReference type="ARBA" id="ARBA00022842"/>
    </source>
</evidence>
<dbReference type="PRINTS" id="PR00377">
    <property type="entry name" value="IMPHPHTASES"/>
</dbReference>
<dbReference type="PANTHER" id="PTHR20854">
    <property type="entry name" value="INOSITOL MONOPHOSPHATASE"/>
    <property type="match status" value="1"/>
</dbReference>
<comment type="catalytic activity">
    <reaction evidence="1">
        <text>a myo-inositol phosphate + H2O = myo-inositol + phosphate</text>
        <dbReference type="Rhea" id="RHEA:24056"/>
        <dbReference type="ChEBI" id="CHEBI:15377"/>
        <dbReference type="ChEBI" id="CHEBI:17268"/>
        <dbReference type="ChEBI" id="CHEBI:43474"/>
        <dbReference type="ChEBI" id="CHEBI:84139"/>
        <dbReference type="EC" id="3.1.3.25"/>
    </reaction>
</comment>
<dbReference type="CDD" id="cd01637">
    <property type="entry name" value="IMPase_like"/>
    <property type="match status" value="1"/>
</dbReference>
<keyword evidence="4" id="KW-0378">Hydrolase</keyword>
<evidence type="ECO:0000256" key="4">
    <source>
        <dbReference type="ARBA" id="ARBA00022801"/>
    </source>
</evidence>
<sequence>MTGAETELATLMATAAEVLDGVSDRFLEGRGAPSAVAKGSRDFATELDLELERTISGHLLDRTGIEVHGEEFGGPALTSGTAWVLDPIDGTFNYSNGHPLTGTLLALVRDGEPVLGLAWFPPLGRRYAAVTGGPLLLDGKPQPPLAPAVLDEAMIGFGAFNIESTGRVPGLFRHRVLGTLSALSSRVRMHGSTGIDLAFTAEGTLGGAIVFGHHPWDNAAGVLMVRCAGGVVTDLEGVDWNIESGSVLAAAPGVHAELLDMIAATRGSGYTAVSDRMDTAAPYGEERNP</sequence>
<gene>
    <name evidence="7" type="primary">impA</name>
    <name evidence="7" type="ORF">GCM10011588_17910</name>
</gene>
<organism evidence="7 8">
    <name type="scientific">Nocardia jinanensis</name>
    <dbReference type="NCBI Taxonomy" id="382504"/>
    <lineage>
        <taxon>Bacteria</taxon>
        <taxon>Bacillati</taxon>
        <taxon>Actinomycetota</taxon>
        <taxon>Actinomycetes</taxon>
        <taxon>Mycobacteriales</taxon>
        <taxon>Nocardiaceae</taxon>
        <taxon>Nocardia</taxon>
    </lineage>
</organism>
<feature type="binding site" evidence="6">
    <location>
        <position position="86"/>
    </location>
    <ligand>
        <name>Mg(2+)</name>
        <dbReference type="ChEBI" id="CHEBI:18420"/>
        <label>1</label>
        <note>catalytic</note>
    </ligand>
</feature>
<dbReference type="PROSITE" id="PS00630">
    <property type="entry name" value="IMP_2"/>
    <property type="match status" value="1"/>
</dbReference>
<evidence type="ECO:0000256" key="2">
    <source>
        <dbReference type="ARBA" id="ARBA00013106"/>
    </source>
</evidence>
<protein>
    <recommendedName>
        <fullName evidence="2">inositol-phosphate phosphatase</fullName>
        <ecNumber evidence="2">3.1.3.25</ecNumber>
    </recommendedName>
</protein>
<name>A0A917RE00_9NOCA</name>
<dbReference type="GO" id="GO:0008934">
    <property type="term" value="F:inositol monophosphate 1-phosphatase activity"/>
    <property type="evidence" value="ECO:0007669"/>
    <property type="project" value="TreeGrafter"/>
</dbReference>
<dbReference type="PROSITE" id="PS00629">
    <property type="entry name" value="IMP_1"/>
    <property type="match status" value="1"/>
</dbReference>
<feature type="binding site" evidence="6">
    <location>
        <position position="88"/>
    </location>
    <ligand>
        <name>Mg(2+)</name>
        <dbReference type="ChEBI" id="CHEBI:18420"/>
        <label>1</label>
        <note>catalytic</note>
    </ligand>
</feature>
<dbReference type="SUPFAM" id="SSF56655">
    <property type="entry name" value="Carbohydrate phosphatase"/>
    <property type="match status" value="1"/>
</dbReference>
<evidence type="ECO:0000313" key="8">
    <source>
        <dbReference type="Proteomes" id="UP000638263"/>
    </source>
</evidence>
<dbReference type="RefSeq" id="WP_082681614.1">
    <property type="nucleotide sequence ID" value="NZ_BMMH01000003.1"/>
</dbReference>
<dbReference type="Proteomes" id="UP000638263">
    <property type="component" value="Unassembled WGS sequence"/>
</dbReference>
<keyword evidence="5 6" id="KW-0460">Magnesium</keyword>
<evidence type="ECO:0000256" key="1">
    <source>
        <dbReference type="ARBA" id="ARBA00001033"/>
    </source>
</evidence>
<keyword evidence="3 6" id="KW-0479">Metal-binding</keyword>
<dbReference type="Gene3D" id="3.40.190.80">
    <property type="match status" value="1"/>
</dbReference>
<comment type="caution">
    <text evidence="7">The sequence shown here is derived from an EMBL/GenBank/DDBJ whole genome shotgun (WGS) entry which is preliminary data.</text>
</comment>
<accession>A0A917RE00</accession>